<keyword evidence="2" id="KW-0677">Repeat</keyword>
<dbReference type="OrthoDB" id="361494at2759"/>
<feature type="repeat" description="WD" evidence="3">
    <location>
        <begin position="42"/>
        <end position="83"/>
    </location>
</feature>
<evidence type="ECO:0000256" key="1">
    <source>
        <dbReference type="ARBA" id="ARBA00022574"/>
    </source>
</evidence>
<dbReference type="SMART" id="SM00320">
    <property type="entry name" value="WD40"/>
    <property type="match status" value="5"/>
</dbReference>
<evidence type="ECO:0000256" key="2">
    <source>
        <dbReference type="ARBA" id="ARBA00022737"/>
    </source>
</evidence>
<accession>A0A7J7JVA6</accession>
<dbReference type="AlphaFoldDB" id="A0A7J7JVA6"/>
<dbReference type="PROSITE" id="PS50294">
    <property type="entry name" value="WD_REPEATS_REGION"/>
    <property type="match status" value="1"/>
</dbReference>
<dbReference type="PROSITE" id="PS00678">
    <property type="entry name" value="WD_REPEATS_1"/>
    <property type="match status" value="1"/>
</dbReference>
<evidence type="ECO:0000256" key="3">
    <source>
        <dbReference type="PROSITE-ProRule" id="PRU00221"/>
    </source>
</evidence>
<evidence type="ECO:0000313" key="6">
    <source>
        <dbReference type="Proteomes" id="UP000593567"/>
    </source>
</evidence>
<keyword evidence="1 3" id="KW-0853">WD repeat</keyword>
<feature type="domain" description="Anaphase-promoting complex subunit 4-like WD40" evidence="4">
    <location>
        <begin position="43"/>
        <end position="99"/>
    </location>
</feature>
<feature type="repeat" description="WD" evidence="3">
    <location>
        <begin position="186"/>
        <end position="228"/>
    </location>
</feature>
<dbReference type="InterPro" id="IPR024977">
    <property type="entry name" value="Apc4-like_WD40_dom"/>
</dbReference>
<name>A0A7J7JVA6_BUGNE</name>
<dbReference type="Pfam" id="PF00400">
    <property type="entry name" value="WD40"/>
    <property type="match status" value="2"/>
</dbReference>
<organism evidence="5 6">
    <name type="scientific">Bugula neritina</name>
    <name type="common">Brown bryozoan</name>
    <name type="synonym">Sertularia neritina</name>
    <dbReference type="NCBI Taxonomy" id="10212"/>
    <lineage>
        <taxon>Eukaryota</taxon>
        <taxon>Metazoa</taxon>
        <taxon>Spiralia</taxon>
        <taxon>Lophotrochozoa</taxon>
        <taxon>Bryozoa</taxon>
        <taxon>Gymnolaemata</taxon>
        <taxon>Cheilostomatida</taxon>
        <taxon>Flustrina</taxon>
        <taxon>Buguloidea</taxon>
        <taxon>Bugulidae</taxon>
        <taxon>Bugula</taxon>
    </lineage>
</organism>
<dbReference type="EMBL" id="VXIV02001799">
    <property type="protein sequence ID" value="KAF6029641.1"/>
    <property type="molecule type" value="Genomic_DNA"/>
</dbReference>
<gene>
    <name evidence="5" type="ORF">EB796_012050</name>
</gene>
<evidence type="ECO:0000259" key="4">
    <source>
        <dbReference type="Pfam" id="PF12894"/>
    </source>
</evidence>
<dbReference type="SUPFAM" id="SSF50978">
    <property type="entry name" value="WD40 repeat-like"/>
    <property type="match status" value="1"/>
</dbReference>
<dbReference type="Gene3D" id="2.130.10.10">
    <property type="entry name" value="YVTN repeat-like/Quinoprotein amine dehydrogenase"/>
    <property type="match status" value="3"/>
</dbReference>
<dbReference type="Pfam" id="PF12894">
    <property type="entry name" value="ANAPC4_WD40"/>
    <property type="match status" value="1"/>
</dbReference>
<dbReference type="PANTHER" id="PTHR47822:SF3">
    <property type="entry name" value="ANAPHASE-PROMOTING COMPLEX SUBUNIT 4-LIKE WD40 DOMAIN-CONTAINING PROTEIN"/>
    <property type="match status" value="1"/>
</dbReference>
<comment type="caution">
    <text evidence="5">The sequence shown here is derived from an EMBL/GenBank/DDBJ whole genome shotgun (WGS) entry which is preliminary data.</text>
</comment>
<dbReference type="PANTHER" id="PTHR47822">
    <property type="entry name" value="CARBOHYDRATE BINDING DOMAIN CONTAINING PROTEIN"/>
    <property type="match status" value="1"/>
</dbReference>
<dbReference type="InterPro" id="IPR015943">
    <property type="entry name" value="WD40/YVTN_repeat-like_dom_sf"/>
</dbReference>
<evidence type="ECO:0000313" key="5">
    <source>
        <dbReference type="EMBL" id="KAF6029641.1"/>
    </source>
</evidence>
<keyword evidence="6" id="KW-1185">Reference proteome</keyword>
<dbReference type="InterPro" id="IPR036322">
    <property type="entry name" value="WD40_repeat_dom_sf"/>
</dbReference>
<protein>
    <recommendedName>
        <fullName evidence="4">Anaphase-promoting complex subunit 4-like WD40 domain-containing protein</fullName>
    </recommendedName>
</protein>
<proteinExistence type="predicted"/>
<dbReference type="InterPro" id="IPR001680">
    <property type="entry name" value="WD40_rpt"/>
</dbReference>
<reference evidence="5" key="1">
    <citation type="submission" date="2020-06" db="EMBL/GenBank/DDBJ databases">
        <title>Draft genome of Bugula neritina, a colonial animal packing powerful symbionts and potential medicines.</title>
        <authorList>
            <person name="Rayko M."/>
        </authorList>
    </citation>
    <scope>NUCLEOTIDE SEQUENCE [LARGE SCALE GENOMIC DNA]</scope>
    <source>
        <strain evidence="5">Kwan_BN1</strain>
    </source>
</reference>
<dbReference type="Proteomes" id="UP000593567">
    <property type="component" value="Unassembled WGS sequence"/>
</dbReference>
<dbReference type="InterPro" id="IPR019775">
    <property type="entry name" value="WD40_repeat_CS"/>
</dbReference>
<sequence length="352" mass="38264">MARRNIEAAIQASQELELEGKLLPCKIPSSYSKLESYKVISSQQELDGVYSLQYSPDGSMLAVGTGNEAMRLYDTASGKHIEDLRQPRYGGFPVKSLRWHPYDHHILYGATCNGMIYALNVKSHTCTAVVSERKNEINCLDFSADGSTFATAGKDLAVRIYDTKTCKEIKCYEGYSNATPAEDTEVQGHGMRVFALKHSPDNSHILLSGGWDNHIKVWDIRTSDGVKRTIAGPHICGDALDLKGLRILTGSWVGENSLQLWDYTSGNLIKNIPFPSGHDGEYLYAAQFCENDTVVAGGSGTKSIKAINSTTCEVLGEIELNGKCVNTLDTTRGGQLVAVGGMINSVTIGVIS</sequence>
<feature type="repeat" description="WD" evidence="3">
    <location>
        <begin position="130"/>
        <end position="171"/>
    </location>
</feature>
<dbReference type="PROSITE" id="PS50082">
    <property type="entry name" value="WD_REPEATS_2"/>
    <property type="match status" value="3"/>
</dbReference>